<feature type="domain" description="Serine aminopeptidase S33" evidence="1">
    <location>
        <begin position="27"/>
        <end position="134"/>
    </location>
</feature>
<dbReference type="Pfam" id="PF12146">
    <property type="entry name" value="Hydrolase_4"/>
    <property type="match status" value="1"/>
</dbReference>
<dbReference type="InterPro" id="IPR036102">
    <property type="entry name" value="OsmC/Ohrsf"/>
</dbReference>
<dbReference type="Gene3D" id="3.30.300.20">
    <property type="match status" value="1"/>
</dbReference>
<comment type="caution">
    <text evidence="2">The sequence shown here is derived from an EMBL/GenBank/DDBJ whole genome shotgun (WGS) entry which is preliminary data.</text>
</comment>
<dbReference type="SUPFAM" id="SSF53474">
    <property type="entry name" value="alpha/beta-Hydrolases"/>
    <property type="match status" value="1"/>
</dbReference>
<dbReference type="Proteomes" id="UP001262889">
    <property type="component" value="Unassembled WGS sequence"/>
</dbReference>
<reference evidence="2 3" key="1">
    <citation type="submission" date="2023-09" db="EMBL/GenBank/DDBJ databases">
        <authorList>
            <person name="Rey-Velasco X."/>
        </authorList>
    </citation>
    <scope>NUCLEOTIDE SEQUENCE [LARGE SCALE GENOMIC DNA]</scope>
    <source>
        <strain evidence="2 3">F363</strain>
    </source>
</reference>
<protein>
    <submittedName>
        <fullName evidence="2">Alpha/beta fold hydrolase</fullName>
    </submittedName>
</protein>
<dbReference type="InterPro" id="IPR015946">
    <property type="entry name" value="KH_dom-like_a/b"/>
</dbReference>
<sequence length="404" mass="45028">MRTTKVEFENKNGDKLSGYLEVPTNQKPHNFVLFAHCFTCNKNFFAPKIVSRNLAAQGFGVLRFDFTGLGESEGDFSETNFSGNIDDLIAAAKFLEQEYHAPSVLVGHSLGGAAVLMASEKIASVKAIATIAAPSTVSHVKGLLAEQLEKLQKDADAMVNIGGRSFKIKKQFLEDLQKHDLQQKLANLDKAVLIMHSPQDNIVEIRNAEELYRNLSHPKSFISLDGADHLLGEKEDSSYTGKVIAAWAQRYITTEEEVDLKTAHQVVANLGEEGFTTQIKAGRHNFIADEPVKVGGNNFGPTPYELLSAGLAACTSMTLQMYARRKKWHLKNVETHVDYTRQHNSDCENCEKDDSKIDTFLREIIIEGELDEKQKQRLLEIADKCPVHRSLMGKIQVKTEMAHI</sequence>
<name>A0ABU3CA69_9FLAO</name>
<dbReference type="PANTHER" id="PTHR39624">
    <property type="entry name" value="PROTEIN INVOLVED IN RIMO-MEDIATED BETA-METHYLTHIOLATION OF RIBOSOMAL PROTEIN S12 YCAO"/>
    <property type="match status" value="1"/>
</dbReference>
<evidence type="ECO:0000313" key="2">
    <source>
        <dbReference type="EMBL" id="MDT0643237.1"/>
    </source>
</evidence>
<gene>
    <name evidence="2" type="ORF">RM553_10395</name>
</gene>
<proteinExistence type="predicted"/>
<evidence type="ECO:0000259" key="1">
    <source>
        <dbReference type="Pfam" id="PF12146"/>
    </source>
</evidence>
<dbReference type="PANTHER" id="PTHR39624:SF2">
    <property type="entry name" value="OSMC-LIKE PROTEIN"/>
    <property type="match status" value="1"/>
</dbReference>
<dbReference type="Pfam" id="PF02566">
    <property type="entry name" value="OsmC"/>
    <property type="match status" value="1"/>
</dbReference>
<accession>A0ABU3CA69</accession>
<keyword evidence="3" id="KW-1185">Reference proteome</keyword>
<organism evidence="2 3">
    <name type="scientific">Autumnicola tepida</name>
    <dbReference type="NCBI Taxonomy" id="3075595"/>
    <lineage>
        <taxon>Bacteria</taxon>
        <taxon>Pseudomonadati</taxon>
        <taxon>Bacteroidota</taxon>
        <taxon>Flavobacteriia</taxon>
        <taxon>Flavobacteriales</taxon>
        <taxon>Flavobacteriaceae</taxon>
        <taxon>Autumnicola</taxon>
    </lineage>
</organism>
<dbReference type="InterPro" id="IPR022742">
    <property type="entry name" value="Hydrolase_4"/>
</dbReference>
<keyword evidence="2" id="KW-0378">Hydrolase</keyword>
<dbReference type="SUPFAM" id="SSF82784">
    <property type="entry name" value="OsmC-like"/>
    <property type="match status" value="1"/>
</dbReference>
<dbReference type="Gene3D" id="3.40.50.1820">
    <property type="entry name" value="alpha/beta hydrolase"/>
    <property type="match status" value="1"/>
</dbReference>
<dbReference type="GO" id="GO:0016787">
    <property type="term" value="F:hydrolase activity"/>
    <property type="evidence" value="ECO:0007669"/>
    <property type="project" value="UniProtKB-KW"/>
</dbReference>
<dbReference type="RefSeq" id="WP_311534857.1">
    <property type="nucleotide sequence ID" value="NZ_JAVRHQ010000011.1"/>
</dbReference>
<dbReference type="EMBL" id="JAVRHQ010000011">
    <property type="protein sequence ID" value="MDT0643237.1"/>
    <property type="molecule type" value="Genomic_DNA"/>
</dbReference>
<dbReference type="InterPro" id="IPR003718">
    <property type="entry name" value="OsmC/Ohr_fam"/>
</dbReference>
<evidence type="ECO:0000313" key="3">
    <source>
        <dbReference type="Proteomes" id="UP001262889"/>
    </source>
</evidence>
<dbReference type="InterPro" id="IPR029058">
    <property type="entry name" value="AB_hydrolase_fold"/>
</dbReference>